<feature type="signal peptide" evidence="2">
    <location>
        <begin position="1"/>
        <end position="24"/>
    </location>
</feature>
<reference evidence="3 4" key="1">
    <citation type="submission" date="2020-04" db="EMBL/GenBank/DDBJ databases">
        <title>Usitatibacter rugosus gen. nov., sp. nov. and Usitatibacter palustris sp. nov., novel members of Usitatibacteraceae fam. nov. within the order Nitrosomonadales isolated from soil.</title>
        <authorList>
            <person name="Huber K.J."/>
            <person name="Neumann-Schaal M."/>
            <person name="Geppert A."/>
            <person name="Luckner M."/>
            <person name="Wanner G."/>
            <person name="Overmann J."/>
        </authorList>
    </citation>
    <scope>NUCLEOTIDE SEQUENCE [LARGE SCALE GENOMIC DNA]</scope>
    <source>
        <strain evidence="3 4">Swamp67</strain>
    </source>
</reference>
<evidence type="ECO:0000256" key="1">
    <source>
        <dbReference type="SAM" id="Coils"/>
    </source>
</evidence>
<dbReference type="EMBL" id="CP053073">
    <property type="protein sequence ID" value="QJR13905.1"/>
    <property type="molecule type" value="Genomic_DNA"/>
</dbReference>
<accession>A0A6M4H3I1</accession>
<keyword evidence="1" id="KW-0175">Coiled coil</keyword>
<dbReference type="KEGG" id="upl:DSM104440_00695"/>
<protein>
    <recommendedName>
        <fullName evidence="5">DUF4398 domain-containing protein</fullName>
    </recommendedName>
</protein>
<dbReference type="InParanoid" id="A0A6M4H3I1"/>
<evidence type="ECO:0000256" key="2">
    <source>
        <dbReference type="SAM" id="SignalP"/>
    </source>
</evidence>
<proteinExistence type="predicted"/>
<evidence type="ECO:0008006" key="5">
    <source>
        <dbReference type="Google" id="ProtNLM"/>
    </source>
</evidence>
<sequence length="97" mass="10421">MRAYRLIFATLLVACLSGPTAAWAQSSSQRVDAAIMAVDEARRELQSAQNNPGPDDWVIVGGGRRVPSPAYQAKLEALEAKVKRAEAALEEAKRAAL</sequence>
<dbReference type="RefSeq" id="WP_171160642.1">
    <property type="nucleotide sequence ID" value="NZ_CP053073.1"/>
</dbReference>
<organism evidence="3 4">
    <name type="scientific">Usitatibacter palustris</name>
    <dbReference type="NCBI Taxonomy" id="2732487"/>
    <lineage>
        <taxon>Bacteria</taxon>
        <taxon>Pseudomonadati</taxon>
        <taxon>Pseudomonadota</taxon>
        <taxon>Betaproteobacteria</taxon>
        <taxon>Nitrosomonadales</taxon>
        <taxon>Usitatibacteraceae</taxon>
        <taxon>Usitatibacter</taxon>
    </lineage>
</organism>
<feature type="chain" id="PRO_5026992859" description="DUF4398 domain-containing protein" evidence="2">
    <location>
        <begin position="25"/>
        <end position="97"/>
    </location>
</feature>
<name>A0A6M4H3I1_9PROT</name>
<dbReference type="Proteomes" id="UP000503096">
    <property type="component" value="Chromosome"/>
</dbReference>
<keyword evidence="4" id="KW-1185">Reference proteome</keyword>
<keyword evidence="2" id="KW-0732">Signal</keyword>
<evidence type="ECO:0000313" key="4">
    <source>
        <dbReference type="Proteomes" id="UP000503096"/>
    </source>
</evidence>
<dbReference type="AlphaFoldDB" id="A0A6M4H3I1"/>
<gene>
    <name evidence="3" type="ORF">DSM104440_00695</name>
</gene>
<evidence type="ECO:0000313" key="3">
    <source>
        <dbReference type="EMBL" id="QJR13905.1"/>
    </source>
</evidence>
<feature type="coiled-coil region" evidence="1">
    <location>
        <begin position="31"/>
        <end position="95"/>
    </location>
</feature>